<dbReference type="Pfam" id="PF07693">
    <property type="entry name" value="KAP_NTPase"/>
    <property type="match status" value="1"/>
</dbReference>
<protein>
    <submittedName>
        <fullName evidence="3">NTPase</fullName>
    </submittedName>
</protein>
<dbReference type="eggNOG" id="COG4928">
    <property type="taxonomic scope" value="Bacteria"/>
</dbReference>
<evidence type="ECO:0000313" key="3">
    <source>
        <dbReference type="EMBL" id="AIF98280.1"/>
    </source>
</evidence>
<accession>A0A075P0A7</accession>
<dbReference type="Gene3D" id="3.40.50.300">
    <property type="entry name" value="P-loop containing nucleotide triphosphate hydrolases"/>
    <property type="match status" value="1"/>
</dbReference>
<dbReference type="SUPFAM" id="SSF52540">
    <property type="entry name" value="P-loop containing nucleoside triphosphate hydrolases"/>
    <property type="match status" value="1"/>
</dbReference>
<dbReference type="InterPro" id="IPR011646">
    <property type="entry name" value="KAP_P-loop"/>
</dbReference>
<name>A0A075P0A7_9ALTE</name>
<sequence length="728" mass="82392">MEDKKNYSSDSPVNEKNQDRFSRWKFSERIAQVISRRSDPSSIVIGLYGIWGDGKTSVLNFIERSLQADENVICIKFNPWRFGTEDELLTGFFFDIAEALDAELIKTGDKLKDFLKKAAPGAGAIMGAKGAGDAVGSFILGPDINELKKRIERELESAKKRVLILIDDVDRLEKTEIHALFRLVKLTADFKYTSYILAFDKDVVASSLQDRYSSSAGDAGEAFLEKIIQVPLHLPTVEKQVLREFCFEGVDEAINIAEISISQQQVQEFVRDFSGAFDDCLTTPRKAKLYGNTLMFSLPILQGEVNPVDLMLLEGIRVFCPSLYEVLRVNKALFTGTFRDSQYSNKDKEKGHIKNLIDGALSSGRNINKEGFIDLLKSMFPKLQSVYGNMSYGSDWYEKWNKGQRICSDNYYSRYFTYAIPRGDISDKAIQELTDDSEKWEKTFDFETNPLNQVLNTATAETLIKKLRHKAGEISPDASIALAVALAQKCDEFPNPEVLYNWSVPFSQAAILVSDLIQNLDKKARTDLAKTCIDSAPVLDFKLEIFRWLKREEEDKPEKDAFSESCIDEIGKHLGCVVSKILEDNNDVTTLASKSIPTIFYTLNKFVRSDYVNEYVAKSISIEAETLIRILDSYVPTAWGMESGISHKSDFERDQYNSLTSQLDASIIMDAIQTHFPQAVNNSDDFPRIYDEDAEKGDMFLKQFVWLHQYVLNESEKKGESDEGESQA</sequence>
<reference evidence="3 4" key="1">
    <citation type="submission" date="2014-06" db="EMBL/GenBank/DDBJ databases">
        <title>Genomes of Alteromonas australica, a world apart.</title>
        <authorList>
            <person name="Gonzaga A."/>
            <person name="Lopez-Perez M."/>
            <person name="Rodriguez-Valera F."/>
        </authorList>
    </citation>
    <scope>NUCLEOTIDE SEQUENCE [LARGE SCALE GENOMIC DNA]</scope>
    <source>
        <strain evidence="3 4">H 17</strain>
    </source>
</reference>
<dbReference type="PANTHER" id="PTHR22674">
    <property type="entry name" value="NTPASE, KAP FAMILY P-LOOP DOMAIN-CONTAINING 1"/>
    <property type="match status" value="1"/>
</dbReference>
<proteinExistence type="predicted"/>
<dbReference type="Proteomes" id="UP000056090">
    <property type="component" value="Chromosome"/>
</dbReference>
<organism evidence="3 4">
    <name type="scientific">Alteromonas australica</name>
    <dbReference type="NCBI Taxonomy" id="589873"/>
    <lineage>
        <taxon>Bacteria</taxon>
        <taxon>Pseudomonadati</taxon>
        <taxon>Pseudomonadota</taxon>
        <taxon>Gammaproteobacteria</taxon>
        <taxon>Alteromonadales</taxon>
        <taxon>Alteromonadaceae</taxon>
        <taxon>Alteromonas/Salinimonas group</taxon>
        <taxon>Alteromonas</taxon>
    </lineage>
</organism>
<keyword evidence="1" id="KW-0175">Coiled coil</keyword>
<feature type="domain" description="KAP NTPase" evidence="2">
    <location>
        <begin position="25"/>
        <end position="295"/>
    </location>
</feature>
<dbReference type="GeneID" id="78254462"/>
<dbReference type="EMBL" id="CP008849">
    <property type="protein sequence ID" value="AIF98280.1"/>
    <property type="molecule type" value="Genomic_DNA"/>
</dbReference>
<feature type="coiled-coil region" evidence="1">
    <location>
        <begin position="148"/>
        <end position="175"/>
    </location>
</feature>
<gene>
    <name evidence="3" type="ORF">EP13_05960</name>
</gene>
<dbReference type="AlphaFoldDB" id="A0A075P0A7"/>
<dbReference type="InterPro" id="IPR027417">
    <property type="entry name" value="P-loop_NTPase"/>
</dbReference>
<evidence type="ECO:0000256" key="1">
    <source>
        <dbReference type="SAM" id="Coils"/>
    </source>
</evidence>
<keyword evidence="4" id="KW-1185">Reference proteome</keyword>
<dbReference type="RefSeq" id="WP_044056474.1">
    <property type="nucleotide sequence ID" value="NZ_CBCSKJ010000001.1"/>
</dbReference>
<dbReference type="PANTHER" id="PTHR22674:SF6">
    <property type="entry name" value="NTPASE KAP FAMILY P-LOOP DOMAIN-CONTAINING PROTEIN 1"/>
    <property type="match status" value="1"/>
</dbReference>
<evidence type="ECO:0000259" key="2">
    <source>
        <dbReference type="Pfam" id="PF07693"/>
    </source>
</evidence>
<dbReference type="KEGG" id="aal:EP13_05960"/>
<dbReference type="InterPro" id="IPR052754">
    <property type="entry name" value="NTPase_KAP_P-loop"/>
</dbReference>
<evidence type="ECO:0000313" key="4">
    <source>
        <dbReference type="Proteomes" id="UP000056090"/>
    </source>
</evidence>